<evidence type="ECO:0000313" key="1">
    <source>
        <dbReference type="EMBL" id="KIO47597.1"/>
    </source>
</evidence>
<gene>
    <name evidence="1" type="ORF">BA92_00245</name>
</gene>
<accession>A0A0C3NMX2</accession>
<evidence type="ECO:0000313" key="2">
    <source>
        <dbReference type="Proteomes" id="UP000031980"/>
    </source>
</evidence>
<dbReference type="AlphaFoldDB" id="A0A0C3NMX2"/>
<proteinExistence type="predicted"/>
<dbReference type="OrthoDB" id="1025612at2"/>
<protein>
    <submittedName>
        <fullName evidence="1">Uncharacterized protein</fullName>
    </submittedName>
</protein>
<dbReference type="Proteomes" id="UP000031980">
    <property type="component" value="Unassembled WGS sequence"/>
</dbReference>
<organism evidence="1 2">
    <name type="scientific">Sanguibacteroides justesenii</name>
    <dbReference type="NCBI Taxonomy" id="1547597"/>
    <lineage>
        <taxon>Bacteria</taxon>
        <taxon>Pseudomonadati</taxon>
        <taxon>Bacteroidota</taxon>
        <taxon>Bacteroidia</taxon>
        <taxon>Bacteroidales</taxon>
        <taxon>Porphyromonadaceae</taxon>
        <taxon>Sanguibacteroides</taxon>
    </lineage>
</organism>
<dbReference type="RefSeq" id="WP_041504643.1">
    <property type="nucleotide sequence ID" value="NZ_JPIU01000013.1"/>
</dbReference>
<comment type="caution">
    <text evidence="1">The sequence shown here is derived from an EMBL/GenBank/DDBJ whole genome shotgun (WGS) entry which is preliminary data.</text>
</comment>
<sequence>MKKRYRFLWLLFGIFIFDSHLAVCSSPPTRLDMKRDFTVVEKVELKPFKTYDGLKAWHTWIIDGSLLYVIDHDPWNDLGTCYDFDTGKKLSVLAKHGKAPYELSDKISYKTIHVTKDFIVFVPAKTIAKTVSNKYIPVRENAIKVFAKKDMINNVPVKDRKVIIPAFPDSVWVEQATILPNGAIVAIMPPPAPDLQKLEKDARTGMEKKTLMVLGQKGVTYHETLPGDGFPEYNPSLGSKFTPYVTMKRSNARGLFRTRGNDMAVFAVDGQFMLYTFDFNSGKVKNVKRYTDILPLNGGNEVGNDMGLRVVCLEVTDNHIFCLVSGYFSEADKQSKTDRSAVFVFDWNLKPIKKFELPKLTKGYYTIPMDGSAVYFKQVDKENDKNTLLYKADLKI</sequence>
<name>A0A0C3NMX2_9PORP</name>
<dbReference type="EMBL" id="JPIU01000013">
    <property type="protein sequence ID" value="KIO47597.1"/>
    <property type="molecule type" value="Genomic_DNA"/>
</dbReference>
<reference evidence="1 2" key="1">
    <citation type="submission" date="2014-07" db="EMBL/GenBank/DDBJ databases">
        <title>Porphyromonadaceae bacterium OUH 308042 = ATCC BAA-2681 = DSM 28342 draft genome.</title>
        <authorList>
            <person name="Sydenham T.V."/>
            <person name="Hasman H."/>
            <person name="Justensen U.S."/>
        </authorList>
    </citation>
    <scope>NUCLEOTIDE SEQUENCE [LARGE SCALE GENOMIC DNA]</scope>
    <source>
        <strain evidence="1 2">OUH 308042</strain>
    </source>
</reference>
<keyword evidence="2" id="KW-1185">Reference proteome</keyword>